<dbReference type="AlphaFoldDB" id="X0VI86"/>
<sequence>MNGGIFHGDFFKGATLIEASNEDSNYPVANLINGKPGEPFKTDDTASFDSTLIEITLAEAKGVQNIYLGAHNLNDGDTIKLHGYTEGNQFVTPAHTLGLELEWVDRTVYAKIGGELVQLTVAALNGGFRNIYKNLPATKTYKYWSLELSSDHQIIVGVAFAGLTHQFTKNYNLPVEELFETSGVCDHINGQIYEDQSYERRGKGLDFVSAPWSDFATFKMLWRQGYQVLIPDMAEKECFH</sequence>
<proteinExistence type="predicted"/>
<name>X0VI86_9ZZZZ</name>
<comment type="caution">
    <text evidence="1">The sequence shown here is derived from an EMBL/GenBank/DDBJ whole genome shotgun (WGS) entry which is preliminary data.</text>
</comment>
<accession>X0VI86</accession>
<evidence type="ECO:0000313" key="1">
    <source>
        <dbReference type="EMBL" id="GAG00281.1"/>
    </source>
</evidence>
<protein>
    <submittedName>
        <fullName evidence="1">Uncharacterized protein</fullName>
    </submittedName>
</protein>
<reference evidence="1" key="1">
    <citation type="journal article" date="2014" name="Front. Microbiol.">
        <title>High frequency of phylogenetically diverse reductive dehalogenase-homologous genes in deep subseafloor sedimentary metagenomes.</title>
        <authorList>
            <person name="Kawai M."/>
            <person name="Futagami T."/>
            <person name="Toyoda A."/>
            <person name="Takaki Y."/>
            <person name="Nishi S."/>
            <person name="Hori S."/>
            <person name="Arai W."/>
            <person name="Tsubouchi T."/>
            <person name="Morono Y."/>
            <person name="Uchiyama I."/>
            <person name="Ito T."/>
            <person name="Fujiyama A."/>
            <person name="Inagaki F."/>
            <person name="Takami H."/>
        </authorList>
    </citation>
    <scope>NUCLEOTIDE SEQUENCE</scope>
    <source>
        <strain evidence="1">Expedition CK06-06</strain>
    </source>
</reference>
<feature type="non-terminal residue" evidence="1">
    <location>
        <position position="240"/>
    </location>
</feature>
<gene>
    <name evidence="1" type="ORF">S01H1_43433</name>
</gene>
<dbReference type="EMBL" id="BARS01027669">
    <property type="protein sequence ID" value="GAG00281.1"/>
    <property type="molecule type" value="Genomic_DNA"/>
</dbReference>
<organism evidence="1">
    <name type="scientific">marine sediment metagenome</name>
    <dbReference type="NCBI Taxonomy" id="412755"/>
    <lineage>
        <taxon>unclassified sequences</taxon>
        <taxon>metagenomes</taxon>
        <taxon>ecological metagenomes</taxon>
    </lineage>
</organism>